<dbReference type="GO" id="GO:0006508">
    <property type="term" value="P:proteolysis"/>
    <property type="evidence" value="ECO:0007669"/>
    <property type="project" value="UniProtKB-KW"/>
</dbReference>
<dbReference type="SUPFAM" id="SSF50494">
    <property type="entry name" value="Trypsin-like serine proteases"/>
    <property type="match status" value="1"/>
</dbReference>
<sequence>MFYILLIFFGLVHTSFALGDLIPSEKVPISDDDRKDVSKNPEINYEKIVGGVETDIEKRPYQVALILDNKYFCGGFIISENYVLTAAHCAEGISPENVTMRVGSSWRRNGTIVPISEVWTHPQYGQPTFDKDVAVLKTASPMEFNDYVQPVALPPLGRPMVGGTDIEVSGWGRTQQGAPSIPERLMEVTIPVVNYYQCFLSYYAYLTKNMFCAGNFFLGGKGTCQGDSGGAAVQDGYCVGIVSFGRGCAQPLSPSVFANIAQPDIRNFIKEHTGL</sequence>
<dbReference type="Proteomes" id="UP001652740">
    <property type="component" value="Unplaced"/>
</dbReference>
<dbReference type="InterPro" id="IPR050430">
    <property type="entry name" value="Peptidase_S1"/>
</dbReference>
<organism evidence="8 9">
    <name type="scientific">Galleria mellonella</name>
    <name type="common">Greater wax moth</name>
    <dbReference type="NCBI Taxonomy" id="7137"/>
    <lineage>
        <taxon>Eukaryota</taxon>
        <taxon>Metazoa</taxon>
        <taxon>Ecdysozoa</taxon>
        <taxon>Arthropoda</taxon>
        <taxon>Hexapoda</taxon>
        <taxon>Insecta</taxon>
        <taxon>Pterygota</taxon>
        <taxon>Neoptera</taxon>
        <taxon>Endopterygota</taxon>
        <taxon>Lepidoptera</taxon>
        <taxon>Glossata</taxon>
        <taxon>Ditrysia</taxon>
        <taxon>Pyraloidea</taxon>
        <taxon>Pyralidae</taxon>
        <taxon>Galleriinae</taxon>
        <taxon>Galleria</taxon>
    </lineage>
</organism>
<dbReference type="PROSITE" id="PS50240">
    <property type="entry name" value="TRYPSIN_DOM"/>
    <property type="match status" value="1"/>
</dbReference>
<keyword evidence="3" id="KW-0378">Hydrolase</keyword>
<reference evidence="9" key="1">
    <citation type="submission" date="2025-08" db="UniProtKB">
        <authorList>
            <consortium name="RefSeq"/>
        </authorList>
    </citation>
    <scope>IDENTIFICATION</scope>
    <source>
        <tissue evidence="9">Whole larvae</tissue>
    </source>
</reference>
<dbReference type="CDD" id="cd00190">
    <property type="entry name" value="Tryp_SPc"/>
    <property type="match status" value="1"/>
</dbReference>
<evidence type="ECO:0000256" key="2">
    <source>
        <dbReference type="ARBA" id="ARBA00022670"/>
    </source>
</evidence>
<feature type="chain" id="PRO_5026986821" evidence="6">
    <location>
        <begin position="18"/>
        <end position="275"/>
    </location>
</feature>
<evidence type="ECO:0000256" key="1">
    <source>
        <dbReference type="ARBA" id="ARBA00007664"/>
    </source>
</evidence>
<dbReference type="Pfam" id="PF00089">
    <property type="entry name" value="Trypsin"/>
    <property type="match status" value="1"/>
</dbReference>
<dbReference type="RefSeq" id="XP_031763331.1">
    <property type="nucleotide sequence ID" value="XM_031907471.2"/>
</dbReference>
<dbReference type="KEGG" id="gmw:113523447"/>
<keyword evidence="5" id="KW-1015">Disulfide bond</keyword>
<keyword evidence="8" id="KW-1185">Reference proteome</keyword>
<keyword evidence="6" id="KW-0732">Signal</keyword>
<name>A0A6J3BTS3_GALME</name>
<evidence type="ECO:0000256" key="6">
    <source>
        <dbReference type="SAM" id="SignalP"/>
    </source>
</evidence>
<dbReference type="AlphaFoldDB" id="A0A6J3BTS3"/>
<dbReference type="Gene3D" id="2.40.10.10">
    <property type="entry name" value="Trypsin-like serine proteases"/>
    <property type="match status" value="1"/>
</dbReference>
<dbReference type="PROSITE" id="PS00134">
    <property type="entry name" value="TRYPSIN_HIS"/>
    <property type="match status" value="1"/>
</dbReference>
<dbReference type="FunFam" id="2.40.10.10:FF:000034">
    <property type="entry name" value="Eupolytin"/>
    <property type="match status" value="1"/>
</dbReference>
<dbReference type="InterPro" id="IPR043504">
    <property type="entry name" value="Peptidase_S1_PA_chymotrypsin"/>
</dbReference>
<protein>
    <submittedName>
        <fullName evidence="9">Trypsin-7-like</fullName>
    </submittedName>
</protein>
<dbReference type="InterPro" id="IPR009003">
    <property type="entry name" value="Peptidase_S1_PA"/>
</dbReference>
<dbReference type="InParanoid" id="A0A6J3BTS3"/>
<evidence type="ECO:0000313" key="9">
    <source>
        <dbReference type="RefSeq" id="XP_031763331.1"/>
    </source>
</evidence>
<dbReference type="PANTHER" id="PTHR24276:SF91">
    <property type="entry name" value="AT26814P-RELATED"/>
    <property type="match status" value="1"/>
</dbReference>
<dbReference type="SMART" id="SM00020">
    <property type="entry name" value="Tryp_SPc"/>
    <property type="match status" value="1"/>
</dbReference>
<dbReference type="GeneID" id="113523447"/>
<keyword evidence="2" id="KW-0645">Protease</keyword>
<evidence type="ECO:0000256" key="5">
    <source>
        <dbReference type="ARBA" id="ARBA00023157"/>
    </source>
</evidence>
<dbReference type="GO" id="GO:0004252">
    <property type="term" value="F:serine-type endopeptidase activity"/>
    <property type="evidence" value="ECO:0007669"/>
    <property type="project" value="InterPro"/>
</dbReference>
<dbReference type="PRINTS" id="PR00722">
    <property type="entry name" value="CHYMOTRYPSIN"/>
</dbReference>
<dbReference type="InterPro" id="IPR001314">
    <property type="entry name" value="Peptidase_S1A"/>
</dbReference>
<evidence type="ECO:0000256" key="4">
    <source>
        <dbReference type="ARBA" id="ARBA00022825"/>
    </source>
</evidence>
<dbReference type="PANTHER" id="PTHR24276">
    <property type="entry name" value="POLYSERASE-RELATED"/>
    <property type="match status" value="1"/>
</dbReference>
<dbReference type="InterPro" id="IPR018114">
    <property type="entry name" value="TRYPSIN_HIS"/>
</dbReference>
<evidence type="ECO:0000256" key="3">
    <source>
        <dbReference type="ARBA" id="ARBA00022801"/>
    </source>
</evidence>
<gene>
    <name evidence="9" type="primary">LOC113523447</name>
</gene>
<feature type="domain" description="Peptidase S1" evidence="7">
    <location>
        <begin position="48"/>
        <end position="274"/>
    </location>
</feature>
<feature type="signal peptide" evidence="6">
    <location>
        <begin position="1"/>
        <end position="17"/>
    </location>
</feature>
<dbReference type="InterPro" id="IPR001254">
    <property type="entry name" value="Trypsin_dom"/>
</dbReference>
<proteinExistence type="inferred from homology"/>
<accession>A0A6J3BTS3</accession>
<keyword evidence="4" id="KW-0720">Serine protease</keyword>
<comment type="similarity">
    <text evidence="1">Belongs to the peptidase S1 family.</text>
</comment>
<evidence type="ECO:0000259" key="7">
    <source>
        <dbReference type="PROSITE" id="PS50240"/>
    </source>
</evidence>
<evidence type="ECO:0000313" key="8">
    <source>
        <dbReference type="Proteomes" id="UP001652740"/>
    </source>
</evidence>
<dbReference type="OrthoDB" id="546450at2759"/>